<keyword evidence="1" id="KW-0732">Signal</keyword>
<keyword evidence="4" id="KW-1133">Transmembrane helix</keyword>
<protein>
    <recommendedName>
        <fullName evidence="6">LPS-assembly lipoprotein LptE</fullName>
    </recommendedName>
</protein>
<dbReference type="GO" id="GO:0015920">
    <property type="term" value="P:lipopolysaccharide transport"/>
    <property type="evidence" value="ECO:0007669"/>
    <property type="project" value="TreeGrafter"/>
</dbReference>
<keyword evidence="3" id="KW-0998">Cell outer membrane</keyword>
<evidence type="ECO:0000256" key="4">
    <source>
        <dbReference type="SAM" id="Phobius"/>
    </source>
</evidence>
<dbReference type="PROSITE" id="PS51257">
    <property type="entry name" value="PROKAR_LIPOPROTEIN"/>
    <property type="match status" value="1"/>
</dbReference>
<dbReference type="GO" id="GO:0019867">
    <property type="term" value="C:outer membrane"/>
    <property type="evidence" value="ECO:0007669"/>
    <property type="project" value="InterPro"/>
</dbReference>
<sequence length="181" mass="20602">MLLKRPLYVLTYLLLGVTLFLSGCGFQLRGTGVDSIKLEQIRLSSNEINSPIYRQLRDTLEAEGVEVTDTARYHLQLLESRNERSALSYTGRASAAEIEIRQYLTFQITDTEGRVLIGPETLTTQRVYINDRDNIVGTGEEEDLLIREMRQDMTRQMLFRLASLTESDLAAREQALDSRAP</sequence>
<dbReference type="InterPro" id="IPR007485">
    <property type="entry name" value="LPS_assembly_LptE"/>
</dbReference>
<dbReference type="PANTHER" id="PTHR38098:SF1">
    <property type="entry name" value="LPS-ASSEMBLY LIPOPROTEIN LPTE"/>
    <property type="match status" value="1"/>
</dbReference>
<evidence type="ECO:0000313" key="5">
    <source>
        <dbReference type="EMBL" id="KKN92068.1"/>
    </source>
</evidence>
<gene>
    <name evidence="5" type="ORF">LCGC14_0211260</name>
</gene>
<dbReference type="Pfam" id="PF04390">
    <property type="entry name" value="LptE"/>
    <property type="match status" value="1"/>
</dbReference>
<keyword evidence="4" id="KW-0812">Transmembrane</keyword>
<dbReference type="HAMAP" id="MF_01186">
    <property type="entry name" value="LPS_assembly_LptE"/>
    <property type="match status" value="1"/>
</dbReference>
<accession>A0A0F9XJ53</accession>
<keyword evidence="2 4" id="KW-0472">Membrane</keyword>
<evidence type="ECO:0008006" key="6">
    <source>
        <dbReference type="Google" id="ProtNLM"/>
    </source>
</evidence>
<evidence type="ECO:0000256" key="1">
    <source>
        <dbReference type="ARBA" id="ARBA00022729"/>
    </source>
</evidence>
<comment type="caution">
    <text evidence="5">The sequence shown here is derived from an EMBL/GenBank/DDBJ whole genome shotgun (WGS) entry which is preliminary data.</text>
</comment>
<evidence type="ECO:0000256" key="3">
    <source>
        <dbReference type="ARBA" id="ARBA00023237"/>
    </source>
</evidence>
<evidence type="ECO:0000256" key="2">
    <source>
        <dbReference type="ARBA" id="ARBA00023136"/>
    </source>
</evidence>
<dbReference type="EMBL" id="LAZR01000097">
    <property type="protein sequence ID" value="KKN92068.1"/>
    <property type="molecule type" value="Genomic_DNA"/>
</dbReference>
<dbReference type="GO" id="GO:0001530">
    <property type="term" value="F:lipopolysaccharide binding"/>
    <property type="evidence" value="ECO:0007669"/>
    <property type="project" value="TreeGrafter"/>
</dbReference>
<organism evidence="5">
    <name type="scientific">marine sediment metagenome</name>
    <dbReference type="NCBI Taxonomy" id="412755"/>
    <lineage>
        <taxon>unclassified sequences</taxon>
        <taxon>metagenomes</taxon>
        <taxon>ecological metagenomes</taxon>
    </lineage>
</organism>
<dbReference type="AlphaFoldDB" id="A0A0F9XJ53"/>
<proteinExistence type="inferred from homology"/>
<dbReference type="GO" id="GO:0043165">
    <property type="term" value="P:Gram-negative-bacterium-type cell outer membrane assembly"/>
    <property type="evidence" value="ECO:0007669"/>
    <property type="project" value="InterPro"/>
</dbReference>
<dbReference type="Gene3D" id="3.30.160.150">
    <property type="entry name" value="Lipoprotein like domain"/>
    <property type="match status" value="1"/>
</dbReference>
<dbReference type="GO" id="GO:1990351">
    <property type="term" value="C:transporter complex"/>
    <property type="evidence" value="ECO:0007669"/>
    <property type="project" value="TreeGrafter"/>
</dbReference>
<reference evidence="5" key="1">
    <citation type="journal article" date="2015" name="Nature">
        <title>Complex archaea that bridge the gap between prokaryotes and eukaryotes.</title>
        <authorList>
            <person name="Spang A."/>
            <person name="Saw J.H."/>
            <person name="Jorgensen S.L."/>
            <person name="Zaremba-Niedzwiedzka K."/>
            <person name="Martijn J."/>
            <person name="Lind A.E."/>
            <person name="van Eijk R."/>
            <person name="Schleper C."/>
            <person name="Guy L."/>
            <person name="Ettema T.J."/>
        </authorList>
    </citation>
    <scope>NUCLEOTIDE SEQUENCE</scope>
</reference>
<dbReference type="PANTHER" id="PTHR38098">
    <property type="entry name" value="LPS-ASSEMBLY LIPOPROTEIN LPTE"/>
    <property type="match status" value="1"/>
</dbReference>
<name>A0A0F9XJ53_9ZZZZ</name>
<feature type="transmembrane region" description="Helical" evidence="4">
    <location>
        <begin position="7"/>
        <end position="28"/>
    </location>
</feature>